<proteinExistence type="inferred from homology"/>
<keyword evidence="10" id="KW-1185">Reference proteome</keyword>
<dbReference type="RefSeq" id="WP_058305292.1">
    <property type="nucleotide sequence ID" value="NZ_CABKVG010000006.1"/>
</dbReference>
<dbReference type="SUPFAM" id="SSF51197">
    <property type="entry name" value="Clavaminate synthase-like"/>
    <property type="match status" value="1"/>
</dbReference>
<keyword evidence="6 7" id="KW-0408">Iron</keyword>
<dbReference type="Pfam" id="PF13640">
    <property type="entry name" value="2OG-FeII_Oxy_3"/>
    <property type="match status" value="1"/>
</dbReference>
<feature type="binding site" evidence="7">
    <location>
        <position position="96"/>
    </location>
    <ligand>
        <name>Fe cation</name>
        <dbReference type="ChEBI" id="CHEBI:24875"/>
    </ligand>
</feature>
<evidence type="ECO:0000256" key="2">
    <source>
        <dbReference type="ARBA" id="ARBA00022723"/>
    </source>
</evidence>
<comment type="cofactor">
    <cofactor evidence="1 7">
        <name>L-ascorbate</name>
        <dbReference type="ChEBI" id="CHEBI:38290"/>
    </cofactor>
</comment>
<dbReference type="PANTHER" id="PTHR41536:SF1">
    <property type="entry name" value="PKHD-TYPE HYDROXYLASE YBIX"/>
    <property type="match status" value="1"/>
</dbReference>
<evidence type="ECO:0000256" key="3">
    <source>
        <dbReference type="ARBA" id="ARBA00022896"/>
    </source>
</evidence>
<reference evidence="9 10" key="1">
    <citation type="journal article" date="2022" name="Res Sq">
        <title>Evolution of multicellular longitudinally dividing oral cavity symbionts (Neisseriaceae).</title>
        <authorList>
            <person name="Nyongesa S."/>
            <person name="Weber P."/>
            <person name="Bernet E."/>
            <person name="Pullido F."/>
            <person name="Nieckarz M."/>
            <person name="Delaby M."/>
            <person name="Nieves C."/>
            <person name="Viehboeck T."/>
            <person name="Krause N."/>
            <person name="Rivera-Millot A."/>
            <person name="Nakamura A."/>
            <person name="Vischer N."/>
            <person name="VanNieuwenhze M."/>
            <person name="Brun Y."/>
            <person name="Cava F."/>
            <person name="Bulgheresi S."/>
            <person name="Veyrier F."/>
        </authorList>
    </citation>
    <scope>NUCLEOTIDE SEQUENCE [LARGE SCALE GENOMIC DNA]</scope>
    <source>
        <strain evidence="9 10">SN4</strain>
    </source>
</reference>
<feature type="binding site" evidence="7">
    <location>
        <position position="98"/>
    </location>
    <ligand>
        <name>Fe cation</name>
        <dbReference type="ChEBI" id="CHEBI:24875"/>
    </ligand>
</feature>
<feature type="binding site" evidence="7">
    <location>
        <position position="169"/>
    </location>
    <ligand>
        <name>2-oxoglutarate</name>
        <dbReference type="ChEBI" id="CHEBI:16810"/>
    </ligand>
</feature>
<dbReference type="GO" id="GO:0051213">
    <property type="term" value="F:dioxygenase activity"/>
    <property type="evidence" value="ECO:0007669"/>
    <property type="project" value="UniProtKB-KW"/>
</dbReference>
<gene>
    <name evidence="9" type="ORF">LVJ82_08195</name>
</gene>
<dbReference type="EMBL" id="CP091511">
    <property type="protein sequence ID" value="UOO90929.1"/>
    <property type="molecule type" value="Genomic_DNA"/>
</dbReference>
<dbReference type="InterPro" id="IPR041097">
    <property type="entry name" value="PKHD_C"/>
</dbReference>
<evidence type="ECO:0000259" key="8">
    <source>
        <dbReference type="PROSITE" id="PS51471"/>
    </source>
</evidence>
<dbReference type="Gene3D" id="4.10.860.20">
    <property type="entry name" value="Rabenosyn, Rab binding domain"/>
    <property type="match status" value="1"/>
</dbReference>
<keyword evidence="5 7" id="KW-0560">Oxidoreductase</keyword>
<dbReference type="InterPro" id="IPR044862">
    <property type="entry name" value="Pro_4_hyd_alph_FE2OG_OXY"/>
</dbReference>
<dbReference type="InterPro" id="IPR005123">
    <property type="entry name" value="Oxoglu/Fe-dep_dioxygenase_dom"/>
</dbReference>
<evidence type="ECO:0000313" key="9">
    <source>
        <dbReference type="EMBL" id="UOO90929.1"/>
    </source>
</evidence>
<dbReference type="PROSITE" id="PS51471">
    <property type="entry name" value="FE2OG_OXY"/>
    <property type="match status" value="1"/>
</dbReference>
<protein>
    <submittedName>
        <fullName evidence="9">Fe2+-dependent dioxygenase</fullName>
    </submittedName>
</protein>
<dbReference type="NCBIfam" id="NF003974">
    <property type="entry name" value="PRK05467.1-3"/>
    <property type="match status" value="1"/>
</dbReference>
<evidence type="ECO:0000313" key="10">
    <source>
        <dbReference type="Proteomes" id="UP000832011"/>
    </source>
</evidence>
<keyword evidence="4 7" id="KW-0223">Dioxygenase</keyword>
<evidence type="ECO:0000256" key="1">
    <source>
        <dbReference type="ARBA" id="ARBA00001961"/>
    </source>
</evidence>
<organism evidence="9 10">
    <name type="scientific">Vitreoscilla massiliensis</name>
    <dbReference type="NCBI Taxonomy" id="1689272"/>
    <lineage>
        <taxon>Bacteria</taxon>
        <taxon>Pseudomonadati</taxon>
        <taxon>Pseudomonadota</taxon>
        <taxon>Betaproteobacteria</taxon>
        <taxon>Neisseriales</taxon>
        <taxon>Neisseriaceae</taxon>
        <taxon>Vitreoscilla</taxon>
    </lineage>
</organism>
<feature type="domain" description="Fe2OG dioxygenase" evidence="8">
    <location>
        <begin position="78"/>
        <end position="178"/>
    </location>
</feature>
<feature type="binding site" evidence="7">
    <location>
        <position position="159"/>
    </location>
    <ligand>
        <name>Fe cation</name>
        <dbReference type="ChEBI" id="CHEBI:24875"/>
    </ligand>
</feature>
<dbReference type="NCBIfam" id="NF003975">
    <property type="entry name" value="PRK05467.1-4"/>
    <property type="match status" value="1"/>
</dbReference>
<dbReference type="PANTHER" id="PTHR41536">
    <property type="entry name" value="PKHD-TYPE HYDROXYLASE YBIX"/>
    <property type="match status" value="1"/>
</dbReference>
<evidence type="ECO:0000256" key="5">
    <source>
        <dbReference type="ARBA" id="ARBA00023002"/>
    </source>
</evidence>
<keyword evidence="3 7" id="KW-0847">Vitamin C</keyword>
<dbReference type="Gene3D" id="2.60.120.620">
    <property type="entry name" value="q2cbj1_9rhob like domain"/>
    <property type="match status" value="1"/>
</dbReference>
<dbReference type="InterPro" id="IPR006620">
    <property type="entry name" value="Pro_4_hyd_alph"/>
</dbReference>
<comment type="cofactor">
    <cofactor evidence="7">
        <name>Fe(2+)</name>
        <dbReference type="ChEBI" id="CHEBI:29033"/>
    </cofactor>
    <text evidence="7">Binds 1 Fe(2+) ion per subunit.</text>
</comment>
<dbReference type="Proteomes" id="UP000832011">
    <property type="component" value="Chromosome"/>
</dbReference>
<sequence>MLLQIPALLSVTEAARCRALLEQQEWQDGRLTAGHIAQHVKTNQQLPRDNVAAQQVGQLILEKLAQNPLFMSVALPLKVLPPLFNRYAGGTTYGDHIDNAIFTMPHTGDKVRSDVSTTVFLSDADAYEGGELVISDTYGEQRVKLNAGDAIVYPATSLHRVEPVTAGTRIGAFFWTQSLVASNEQRQILYDLDVAIQQVLQADAKSEAGRRLSGVYHNLLRQWSHT</sequence>
<evidence type="ECO:0000256" key="7">
    <source>
        <dbReference type="HAMAP-Rule" id="MF_00657"/>
    </source>
</evidence>
<dbReference type="HAMAP" id="MF_00657">
    <property type="entry name" value="Hydroxyl_YbiX"/>
    <property type="match status" value="1"/>
</dbReference>
<name>A0ABY4E632_9NEIS</name>
<dbReference type="Pfam" id="PF18331">
    <property type="entry name" value="PKHD_C"/>
    <property type="match status" value="1"/>
</dbReference>
<evidence type="ECO:0000256" key="4">
    <source>
        <dbReference type="ARBA" id="ARBA00022964"/>
    </source>
</evidence>
<keyword evidence="2 7" id="KW-0479">Metal-binding</keyword>
<dbReference type="SMART" id="SM00702">
    <property type="entry name" value="P4Hc"/>
    <property type="match status" value="1"/>
</dbReference>
<dbReference type="InterPro" id="IPR023550">
    <property type="entry name" value="PKHD_hydroxylase"/>
</dbReference>
<evidence type="ECO:0000256" key="6">
    <source>
        <dbReference type="ARBA" id="ARBA00023004"/>
    </source>
</evidence>
<accession>A0ABY4E632</accession>